<dbReference type="InterPro" id="IPR002636">
    <property type="entry name" value="DUF29"/>
</dbReference>
<sequence length="148" mass="17178">MDRLMVPPVEYEDDFVLWVEQQASLLSARQFDQLDVHHLIEELRAMVGHHRRELGSRLEVLMMHLLKCQFQPSHKSPSWLNTIDHQRGQIDELVRESPSLVPTIAHVAQQRYARARRMAARETGLSRNGFPSALPYSVQQLLDDDFVP</sequence>
<dbReference type="Pfam" id="PF01724">
    <property type="entry name" value="DUF29"/>
    <property type="match status" value="1"/>
</dbReference>
<accession>A0ABX0LWL6</accession>
<dbReference type="EMBL" id="VUYU01000019">
    <property type="protein sequence ID" value="NHZ36601.1"/>
    <property type="molecule type" value="Genomic_DNA"/>
</dbReference>
<keyword evidence="2" id="KW-1185">Reference proteome</keyword>
<dbReference type="Proteomes" id="UP000785613">
    <property type="component" value="Unassembled WGS sequence"/>
</dbReference>
<protein>
    <submittedName>
        <fullName evidence="1">DUF29 domain-containing protein</fullName>
    </submittedName>
</protein>
<dbReference type="PANTHER" id="PTHR34235">
    <property type="entry name" value="SLR1203 PROTEIN-RELATED"/>
    <property type="match status" value="1"/>
</dbReference>
<dbReference type="RefSeq" id="WP_167228710.1">
    <property type="nucleotide sequence ID" value="NZ_VUYU01000019.1"/>
</dbReference>
<comment type="caution">
    <text evidence="1">The sequence shown here is derived from an EMBL/GenBank/DDBJ whole genome shotgun (WGS) entry which is preliminary data.</text>
</comment>
<dbReference type="Gene3D" id="1.20.1220.20">
    <property type="entry name" value="Uncharcterised protein PF01724"/>
    <property type="match status" value="1"/>
</dbReference>
<reference evidence="1 2" key="1">
    <citation type="submission" date="2019-09" db="EMBL/GenBank/DDBJ databases">
        <title>Taxonomy of Antarctic Massilia spp.: description of Massilia rubra sp. nov., Massilia aquatica sp. nov., Massilia mucilaginosa sp. nov., Massilia frigida sp. nov. isolated from streams, lakes and regoliths.</title>
        <authorList>
            <person name="Holochova P."/>
            <person name="Sedlacek I."/>
            <person name="Kralova S."/>
            <person name="Maslanova I."/>
            <person name="Busse H.-J."/>
            <person name="Stankova E."/>
            <person name="Vrbovska V."/>
            <person name="Kovarovic V."/>
            <person name="Bartak M."/>
            <person name="Svec P."/>
            <person name="Pantucek R."/>
        </authorList>
    </citation>
    <scope>NUCLEOTIDE SEQUENCE [LARGE SCALE GENOMIC DNA]</scope>
    <source>
        <strain evidence="1 2">CCM 8692</strain>
    </source>
</reference>
<name>A0ABX0LWL6_9BURK</name>
<evidence type="ECO:0000313" key="2">
    <source>
        <dbReference type="Proteomes" id="UP000785613"/>
    </source>
</evidence>
<organism evidence="1 2">
    <name type="scientific">Massilia rubra</name>
    <dbReference type="NCBI Taxonomy" id="2607910"/>
    <lineage>
        <taxon>Bacteria</taxon>
        <taxon>Pseudomonadati</taxon>
        <taxon>Pseudomonadota</taxon>
        <taxon>Betaproteobacteria</taxon>
        <taxon>Burkholderiales</taxon>
        <taxon>Oxalobacteraceae</taxon>
        <taxon>Telluria group</taxon>
        <taxon>Massilia</taxon>
    </lineage>
</organism>
<proteinExistence type="predicted"/>
<gene>
    <name evidence="1" type="ORF">F0185_23840</name>
</gene>
<evidence type="ECO:0000313" key="1">
    <source>
        <dbReference type="EMBL" id="NHZ36601.1"/>
    </source>
</evidence>